<proteinExistence type="predicted"/>
<keyword evidence="3" id="KW-1185">Reference proteome</keyword>
<evidence type="ECO:0008006" key="4">
    <source>
        <dbReference type="Google" id="ProtNLM"/>
    </source>
</evidence>
<evidence type="ECO:0000313" key="2">
    <source>
        <dbReference type="EMBL" id="PRQ40716.1"/>
    </source>
</evidence>
<dbReference type="Proteomes" id="UP000238479">
    <property type="component" value="Chromosome 4"/>
</dbReference>
<evidence type="ECO:0000313" key="3">
    <source>
        <dbReference type="Proteomes" id="UP000238479"/>
    </source>
</evidence>
<keyword evidence="1" id="KW-0472">Membrane</keyword>
<accession>A0A2P6R2R6</accession>
<dbReference type="PANTHER" id="PTHR33133:SF7">
    <property type="entry name" value="F26K24.10 PROTEIN-RELATED"/>
    <property type="match status" value="1"/>
</dbReference>
<comment type="caution">
    <text evidence="2">The sequence shown here is derived from an EMBL/GenBank/DDBJ whole genome shotgun (WGS) entry which is preliminary data.</text>
</comment>
<feature type="transmembrane region" description="Helical" evidence="1">
    <location>
        <begin position="119"/>
        <end position="145"/>
    </location>
</feature>
<dbReference type="OMA" id="LMFCNLA"/>
<protein>
    <recommendedName>
        <fullName evidence="4">Transmembrane protein</fullName>
    </recommendedName>
</protein>
<dbReference type="STRING" id="74649.A0A2P6R2R6"/>
<sequence length="328" mass="36044">MANPSPPLNFRTILTESRRIITAHSRHFLALSIVFLLPISVSSFVYPTLQNLIAELFKISNFDQPSLPTKTLLLALAFALFVFVVSLFAIGSITYSVFHGFYGRPVKFISAVQSVKVSFWPVLGTVLASHIVFLLVVLVAGLFLFLVVGCFEMVGLEMEFSSPYFVGICVVVAIPLLLVLLYLQVNWTLAGVVAVLEPRWGFNALSRSANLIKGMRGVALSLMVLFGAWTGILGFFISKSELDLDGATTDGWMNWMSLASVYLILYFSMGHTLALLYHAAANTVLFLYCKTLHGELALEIGEKFATEYVSLPFDDGKVPHLVSVANAL</sequence>
<evidence type="ECO:0000256" key="1">
    <source>
        <dbReference type="SAM" id="Phobius"/>
    </source>
</evidence>
<feature type="transmembrane region" description="Helical" evidence="1">
    <location>
        <begin position="28"/>
        <end position="46"/>
    </location>
</feature>
<name>A0A2P6R2R6_ROSCH</name>
<dbReference type="EMBL" id="PDCK01000042">
    <property type="protein sequence ID" value="PRQ40716.1"/>
    <property type="molecule type" value="Genomic_DNA"/>
</dbReference>
<reference evidence="2 3" key="1">
    <citation type="journal article" date="2018" name="Nat. Genet.">
        <title>The Rosa genome provides new insights in the design of modern roses.</title>
        <authorList>
            <person name="Bendahmane M."/>
        </authorList>
    </citation>
    <scope>NUCLEOTIDE SEQUENCE [LARGE SCALE GENOMIC DNA]</scope>
    <source>
        <strain evidence="3">cv. Old Blush</strain>
    </source>
</reference>
<keyword evidence="1" id="KW-1133">Transmembrane helix</keyword>
<feature type="transmembrane region" description="Helical" evidence="1">
    <location>
        <begin position="217"/>
        <end position="237"/>
    </location>
</feature>
<keyword evidence="1" id="KW-0812">Transmembrane</keyword>
<dbReference type="AlphaFoldDB" id="A0A2P6R2R6"/>
<dbReference type="OrthoDB" id="1934322at2759"/>
<feature type="transmembrane region" description="Helical" evidence="1">
    <location>
        <begin position="72"/>
        <end position="98"/>
    </location>
</feature>
<feature type="transmembrane region" description="Helical" evidence="1">
    <location>
        <begin position="165"/>
        <end position="196"/>
    </location>
</feature>
<organism evidence="2 3">
    <name type="scientific">Rosa chinensis</name>
    <name type="common">China rose</name>
    <dbReference type="NCBI Taxonomy" id="74649"/>
    <lineage>
        <taxon>Eukaryota</taxon>
        <taxon>Viridiplantae</taxon>
        <taxon>Streptophyta</taxon>
        <taxon>Embryophyta</taxon>
        <taxon>Tracheophyta</taxon>
        <taxon>Spermatophyta</taxon>
        <taxon>Magnoliopsida</taxon>
        <taxon>eudicotyledons</taxon>
        <taxon>Gunneridae</taxon>
        <taxon>Pentapetalae</taxon>
        <taxon>rosids</taxon>
        <taxon>fabids</taxon>
        <taxon>Rosales</taxon>
        <taxon>Rosaceae</taxon>
        <taxon>Rosoideae</taxon>
        <taxon>Rosoideae incertae sedis</taxon>
        <taxon>Rosa</taxon>
    </lineage>
</organism>
<feature type="transmembrane region" description="Helical" evidence="1">
    <location>
        <begin position="257"/>
        <end position="277"/>
    </location>
</feature>
<dbReference type="PANTHER" id="PTHR33133">
    <property type="entry name" value="OS08G0107100 PROTEIN-RELATED"/>
    <property type="match status" value="1"/>
</dbReference>
<dbReference type="Gramene" id="PRQ40716">
    <property type="protein sequence ID" value="PRQ40716"/>
    <property type="gene ID" value="RchiOBHm_Chr4g0439091"/>
</dbReference>
<gene>
    <name evidence="2" type="ORF">RchiOBHm_Chr4g0439091</name>
</gene>